<accession>A0ABD0W1Q8</accession>
<reference evidence="2 3" key="1">
    <citation type="journal article" date="2024" name="Plant Biotechnol. J.">
        <title>Dendrobium thyrsiflorum genome and its molecular insights into genes involved in important horticultural traits.</title>
        <authorList>
            <person name="Chen B."/>
            <person name="Wang J.Y."/>
            <person name="Zheng P.J."/>
            <person name="Li K.L."/>
            <person name="Liang Y.M."/>
            <person name="Chen X.F."/>
            <person name="Zhang C."/>
            <person name="Zhao X."/>
            <person name="He X."/>
            <person name="Zhang G.Q."/>
            <person name="Liu Z.J."/>
            <person name="Xu Q."/>
        </authorList>
    </citation>
    <scope>NUCLEOTIDE SEQUENCE [LARGE SCALE GENOMIC DNA]</scope>
    <source>
        <strain evidence="2">GZMU011</strain>
    </source>
</reference>
<feature type="region of interest" description="Disordered" evidence="1">
    <location>
        <begin position="45"/>
        <end position="71"/>
    </location>
</feature>
<dbReference type="Proteomes" id="UP001552299">
    <property type="component" value="Unassembled WGS sequence"/>
</dbReference>
<name>A0ABD0W1Q8_DENTH</name>
<protein>
    <submittedName>
        <fullName evidence="2">Uncharacterized protein</fullName>
    </submittedName>
</protein>
<evidence type="ECO:0000256" key="1">
    <source>
        <dbReference type="SAM" id="MobiDB-lite"/>
    </source>
</evidence>
<dbReference type="EMBL" id="JANQDX010000002">
    <property type="protein sequence ID" value="KAL0927986.1"/>
    <property type="molecule type" value="Genomic_DNA"/>
</dbReference>
<comment type="caution">
    <text evidence="2">The sequence shown here is derived from an EMBL/GenBank/DDBJ whole genome shotgun (WGS) entry which is preliminary data.</text>
</comment>
<evidence type="ECO:0000313" key="2">
    <source>
        <dbReference type="EMBL" id="KAL0927986.1"/>
    </source>
</evidence>
<evidence type="ECO:0000313" key="3">
    <source>
        <dbReference type="Proteomes" id="UP001552299"/>
    </source>
</evidence>
<sequence length="183" mass="20357">MGFKGCIQCLVSSALENNLLASTSLRVFGEAFYVQLYIALTRFNKGHSRSSGSSSPSSRRDPSSSRESSSVEVQRFAVEQRFAVDEQRFAVEQRSLVFPTSSVVFPRSDELWTSSAIEVVVPTSSVAFVVEVVVPSSSRRGRRHEIWIPTQLRPLSSNSSSRRVDPEDVRTRARLAVELDSRA</sequence>
<keyword evidence="3" id="KW-1185">Reference proteome</keyword>
<proteinExistence type="predicted"/>
<gene>
    <name evidence="2" type="ORF">M5K25_002214</name>
</gene>
<dbReference type="AlphaFoldDB" id="A0ABD0W1Q8"/>
<organism evidence="2 3">
    <name type="scientific">Dendrobium thyrsiflorum</name>
    <name type="common">Pinecone-like raceme dendrobium</name>
    <name type="synonym">Orchid</name>
    <dbReference type="NCBI Taxonomy" id="117978"/>
    <lineage>
        <taxon>Eukaryota</taxon>
        <taxon>Viridiplantae</taxon>
        <taxon>Streptophyta</taxon>
        <taxon>Embryophyta</taxon>
        <taxon>Tracheophyta</taxon>
        <taxon>Spermatophyta</taxon>
        <taxon>Magnoliopsida</taxon>
        <taxon>Liliopsida</taxon>
        <taxon>Asparagales</taxon>
        <taxon>Orchidaceae</taxon>
        <taxon>Epidendroideae</taxon>
        <taxon>Malaxideae</taxon>
        <taxon>Dendrobiinae</taxon>
        <taxon>Dendrobium</taxon>
    </lineage>
</organism>